<gene>
    <name evidence="2" type="ORF">ACFS6H_11930</name>
</gene>
<keyword evidence="3" id="KW-1185">Reference proteome</keyword>
<feature type="chain" id="PRO_5046913041" evidence="1">
    <location>
        <begin position="19"/>
        <end position="210"/>
    </location>
</feature>
<reference evidence="3" key="1">
    <citation type="journal article" date="2019" name="Int. J. Syst. Evol. Microbiol.">
        <title>The Global Catalogue of Microorganisms (GCM) 10K type strain sequencing project: providing services to taxonomists for standard genome sequencing and annotation.</title>
        <authorList>
            <consortium name="The Broad Institute Genomics Platform"/>
            <consortium name="The Broad Institute Genome Sequencing Center for Infectious Disease"/>
            <person name="Wu L."/>
            <person name="Ma J."/>
        </authorList>
    </citation>
    <scope>NUCLEOTIDE SEQUENCE [LARGE SCALE GENOMIC DNA]</scope>
    <source>
        <strain evidence="3">KCTC 23299</strain>
    </source>
</reference>
<comment type="caution">
    <text evidence="2">The sequence shown here is derived from an EMBL/GenBank/DDBJ whole genome shotgun (WGS) entry which is preliminary data.</text>
</comment>
<proteinExistence type="predicted"/>
<protein>
    <submittedName>
        <fullName evidence="2">Uncharacterized protein</fullName>
    </submittedName>
</protein>
<evidence type="ECO:0000256" key="1">
    <source>
        <dbReference type="SAM" id="SignalP"/>
    </source>
</evidence>
<evidence type="ECO:0000313" key="3">
    <source>
        <dbReference type="Proteomes" id="UP001597511"/>
    </source>
</evidence>
<feature type="signal peptide" evidence="1">
    <location>
        <begin position="1"/>
        <end position="18"/>
    </location>
</feature>
<dbReference type="EMBL" id="JBHUOZ010000003">
    <property type="protein sequence ID" value="MFD2920425.1"/>
    <property type="molecule type" value="Genomic_DNA"/>
</dbReference>
<dbReference type="RefSeq" id="WP_386098748.1">
    <property type="nucleotide sequence ID" value="NZ_JBHUOZ010000003.1"/>
</dbReference>
<organism evidence="2 3">
    <name type="scientific">Terrimonas rubra</name>
    <dbReference type="NCBI Taxonomy" id="1035890"/>
    <lineage>
        <taxon>Bacteria</taxon>
        <taxon>Pseudomonadati</taxon>
        <taxon>Bacteroidota</taxon>
        <taxon>Chitinophagia</taxon>
        <taxon>Chitinophagales</taxon>
        <taxon>Chitinophagaceae</taxon>
        <taxon>Terrimonas</taxon>
    </lineage>
</organism>
<evidence type="ECO:0000313" key="2">
    <source>
        <dbReference type="EMBL" id="MFD2920425.1"/>
    </source>
</evidence>
<name>A0ABW6A7I2_9BACT</name>
<accession>A0ABW6A7I2</accession>
<dbReference type="Proteomes" id="UP001597511">
    <property type="component" value="Unassembled WGS sequence"/>
</dbReference>
<keyword evidence="1" id="KW-0732">Signal</keyword>
<sequence>MKYILLALHCLLVQLSIAQVLNFNTPVNEYRSTVEKYSRFSPFSNNPDSFFVKIFNDDDFVLDTLYPHRDTVNFYMRGYYKNFNPFLIKTDRVEVYILESNVMLNKKKTDRKTLTYMILGIVGSSPEDFKLVEEEAKRIYKETGKVVKSTSIQKTKAKGKLYLRHLYSVGSEYPFYSGYGQWYKTGTDYCVYFILNLARLELLKRQEAQR</sequence>